<dbReference type="HOGENOM" id="CLU_2527297_0_0_1"/>
<sequence length="84" mass="9240">MPPRPTRQTTITPHIVDLTEVDTNMKEMNIDEGAASSGATTSRTPADNTGNGDTPLNTLDETQRKETFEEKKACLQKNLADIHE</sequence>
<reference evidence="3" key="2">
    <citation type="submission" date="2010-03" db="EMBL/GenBank/DDBJ databases">
        <title>The genome sequence of Coccidioides posadasii strain Silveira.</title>
        <authorList>
            <consortium name="The Broad Institute Genome Sequencing Center for Infectious Disease"/>
            <person name="Neafsey D."/>
            <person name="Orbach M."/>
            <person name="Henn M.R."/>
            <person name="Cole G.T."/>
            <person name="Galgiani J."/>
            <person name="Gardner M.J."/>
            <person name="Kirkland T.N."/>
            <person name="Taylor J.W."/>
            <person name="Young S.K."/>
            <person name="Zeng Q."/>
            <person name="Koehrsen M."/>
            <person name="Alvarado L."/>
            <person name="Berlin A."/>
            <person name="Borenstein D."/>
            <person name="Chapman S.B."/>
            <person name="Chen Z."/>
            <person name="Engels R."/>
            <person name="Freedman E."/>
            <person name="Gellesch M."/>
            <person name="Goldberg J."/>
            <person name="Griggs A."/>
            <person name="Gujja S."/>
            <person name="Heilman E."/>
            <person name="Heiman D."/>
            <person name="Howarth C."/>
            <person name="Jen D."/>
            <person name="Larson L."/>
            <person name="Mehta T."/>
            <person name="Neiman D."/>
            <person name="Park D."/>
            <person name="Pearson M."/>
            <person name="Richards J."/>
            <person name="Roberts A."/>
            <person name="Saif S."/>
            <person name="Shea T."/>
            <person name="Shenoy N."/>
            <person name="Sisk P."/>
            <person name="Stolte C."/>
            <person name="Sykes S."/>
            <person name="Walk T."/>
            <person name="White J."/>
            <person name="Yandava C."/>
            <person name="Haas B."/>
            <person name="Nusbaum C."/>
            <person name="Birren B."/>
        </authorList>
    </citation>
    <scope>NUCLEOTIDE SEQUENCE [LARGE SCALE GENOMIC DNA]</scope>
    <source>
        <strain evidence="3">RMSCC 757 / Silveira</strain>
    </source>
</reference>
<dbReference type="AlphaFoldDB" id="E9DJA6"/>
<evidence type="ECO:0000313" key="2">
    <source>
        <dbReference type="EMBL" id="EFW13453.1"/>
    </source>
</evidence>
<protein>
    <submittedName>
        <fullName evidence="2">Uncharacterized protein</fullName>
    </submittedName>
</protein>
<dbReference type="STRING" id="443226.E9DJA6"/>
<gene>
    <name evidence="2" type="ORF">CPSG_09905</name>
</gene>
<feature type="compositionally biased region" description="Polar residues" evidence="1">
    <location>
        <begin position="37"/>
        <end position="60"/>
    </location>
</feature>
<organism evidence="3">
    <name type="scientific">Coccidioides posadasii (strain RMSCC 757 / Silveira)</name>
    <name type="common">Valley fever fungus</name>
    <dbReference type="NCBI Taxonomy" id="443226"/>
    <lineage>
        <taxon>Eukaryota</taxon>
        <taxon>Fungi</taxon>
        <taxon>Dikarya</taxon>
        <taxon>Ascomycota</taxon>
        <taxon>Pezizomycotina</taxon>
        <taxon>Eurotiomycetes</taxon>
        <taxon>Eurotiomycetidae</taxon>
        <taxon>Onygenales</taxon>
        <taxon>Onygenaceae</taxon>
        <taxon>Coccidioides</taxon>
    </lineage>
</organism>
<proteinExistence type="predicted"/>
<evidence type="ECO:0000256" key="1">
    <source>
        <dbReference type="SAM" id="MobiDB-lite"/>
    </source>
</evidence>
<feature type="region of interest" description="Disordered" evidence="1">
    <location>
        <begin position="28"/>
        <end position="69"/>
    </location>
</feature>
<dbReference type="EMBL" id="GL636515">
    <property type="protein sequence ID" value="EFW13453.1"/>
    <property type="molecule type" value="Genomic_DNA"/>
</dbReference>
<dbReference type="Proteomes" id="UP000002497">
    <property type="component" value="Unassembled WGS sequence"/>
</dbReference>
<reference evidence="3" key="1">
    <citation type="journal article" date="2010" name="Genome Res.">
        <title>Population genomic sequencing of Coccidioides fungi reveals recent hybridization and transposon control.</title>
        <authorList>
            <person name="Neafsey D.E."/>
            <person name="Barker B.M."/>
            <person name="Sharpton T.J."/>
            <person name="Stajich J.E."/>
            <person name="Park D.J."/>
            <person name="Whiston E."/>
            <person name="Hung C.-Y."/>
            <person name="McMahan C."/>
            <person name="White J."/>
            <person name="Sykes S."/>
            <person name="Heiman D."/>
            <person name="Young S."/>
            <person name="Zeng Q."/>
            <person name="Abouelleil A."/>
            <person name="Aftuck L."/>
            <person name="Bessette D."/>
            <person name="Brown A."/>
            <person name="FitzGerald M."/>
            <person name="Lui A."/>
            <person name="Macdonald J.P."/>
            <person name="Priest M."/>
            <person name="Orbach M.J."/>
            <person name="Galgiani J.N."/>
            <person name="Kirkland T.N."/>
            <person name="Cole G.T."/>
            <person name="Birren B.W."/>
            <person name="Henn M.R."/>
            <person name="Taylor J.W."/>
            <person name="Rounsley S.D."/>
        </authorList>
    </citation>
    <scope>NUCLEOTIDE SEQUENCE [LARGE SCALE GENOMIC DNA]</scope>
    <source>
        <strain evidence="3">RMSCC 757 / Silveira</strain>
    </source>
</reference>
<accession>E9DJA6</accession>
<evidence type="ECO:0000313" key="3">
    <source>
        <dbReference type="Proteomes" id="UP000002497"/>
    </source>
</evidence>
<keyword evidence="3" id="KW-1185">Reference proteome</keyword>
<name>E9DJA6_COCPS</name>
<dbReference type="VEuPathDB" id="FungiDB:CPSG_09905"/>